<dbReference type="InterPro" id="IPR027478">
    <property type="entry name" value="LdcA_N"/>
</dbReference>
<keyword evidence="9" id="KW-1185">Reference proteome</keyword>
<proteinExistence type="inferred from homology"/>
<dbReference type="InterPro" id="IPR029062">
    <property type="entry name" value="Class_I_gatase-like"/>
</dbReference>
<keyword evidence="2" id="KW-0121">Carboxypeptidase</keyword>
<evidence type="ECO:0000256" key="2">
    <source>
        <dbReference type="ARBA" id="ARBA00022645"/>
    </source>
</evidence>
<dbReference type="SUPFAM" id="SSF52317">
    <property type="entry name" value="Class I glutamine amidotransferase-like"/>
    <property type="match status" value="1"/>
</dbReference>
<name>A0ABT5ITJ5_9NEIS</name>
<evidence type="ECO:0000259" key="6">
    <source>
        <dbReference type="Pfam" id="PF02016"/>
    </source>
</evidence>
<dbReference type="EMBL" id="JAQQLF010000001">
    <property type="protein sequence ID" value="MDC7715891.1"/>
    <property type="molecule type" value="Genomic_DNA"/>
</dbReference>
<dbReference type="Pfam" id="PF02016">
    <property type="entry name" value="Peptidase_S66"/>
    <property type="match status" value="1"/>
</dbReference>
<dbReference type="CDD" id="cd07062">
    <property type="entry name" value="Peptidase_S66_mccF_like"/>
    <property type="match status" value="1"/>
</dbReference>
<evidence type="ECO:0000256" key="5">
    <source>
        <dbReference type="ARBA" id="ARBA00022825"/>
    </source>
</evidence>
<feature type="domain" description="LD-carboxypeptidase C-terminal" evidence="7">
    <location>
        <begin position="196"/>
        <end position="315"/>
    </location>
</feature>
<dbReference type="InterPro" id="IPR027461">
    <property type="entry name" value="Carboxypeptidase_A_C_sf"/>
</dbReference>
<evidence type="ECO:0000256" key="1">
    <source>
        <dbReference type="ARBA" id="ARBA00010233"/>
    </source>
</evidence>
<dbReference type="Gene3D" id="3.50.30.60">
    <property type="entry name" value="LD-carboxypeptidase A C-terminal domain-like"/>
    <property type="match status" value="1"/>
</dbReference>
<evidence type="ECO:0000256" key="4">
    <source>
        <dbReference type="ARBA" id="ARBA00022801"/>
    </source>
</evidence>
<gene>
    <name evidence="8" type="ORF">PQU95_01465</name>
</gene>
<dbReference type="InterPro" id="IPR040921">
    <property type="entry name" value="Peptidase_S66C"/>
</dbReference>
<keyword evidence="3" id="KW-0645">Protease</keyword>
<accession>A0ABT5ITJ5</accession>
<dbReference type="PANTHER" id="PTHR30237">
    <property type="entry name" value="MURAMOYLTETRAPEPTIDE CARBOXYPEPTIDASE"/>
    <property type="match status" value="1"/>
</dbReference>
<dbReference type="Gene3D" id="3.40.50.10740">
    <property type="entry name" value="Class I glutamine amidotransferase-like"/>
    <property type="match status" value="1"/>
</dbReference>
<dbReference type="PANTHER" id="PTHR30237:SF2">
    <property type="entry name" value="MUREIN TETRAPEPTIDE CARBOXYPEPTIDASE"/>
    <property type="match status" value="1"/>
</dbReference>
<evidence type="ECO:0000313" key="8">
    <source>
        <dbReference type="EMBL" id="MDC7715891.1"/>
    </source>
</evidence>
<feature type="domain" description="LD-carboxypeptidase N-terminal" evidence="6">
    <location>
        <begin position="16"/>
        <end position="134"/>
    </location>
</feature>
<dbReference type="InterPro" id="IPR003507">
    <property type="entry name" value="S66_fam"/>
</dbReference>
<dbReference type="Proteomes" id="UP001219956">
    <property type="component" value="Unassembled WGS sequence"/>
</dbReference>
<protein>
    <submittedName>
        <fullName evidence="8">LD-carboxypeptidase</fullName>
    </submittedName>
</protein>
<dbReference type="Pfam" id="PF17676">
    <property type="entry name" value="Peptidase_S66C"/>
    <property type="match status" value="1"/>
</dbReference>
<organism evidence="8 9">
    <name type="scientific">Vogesella aquatica</name>
    <dbReference type="NCBI Taxonomy" id="2984206"/>
    <lineage>
        <taxon>Bacteria</taxon>
        <taxon>Pseudomonadati</taxon>
        <taxon>Pseudomonadota</taxon>
        <taxon>Betaproteobacteria</taxon>
        <taxon>Neisseriales</taxon>
        <taxon>Chromobacteriaceae</taxon>
        <taxon>Vogesella</taxon>
    </lineage>
</organism>
<dbReference type="PIRSF" id="PIRSF028757">
    <property type="entry name" value="LD-carboxypeptidase"/>
    <property type="match status" value="1"/>
</dbReference>
<reference evidence="8 9" key="1">
    <citation type="submission" date="2023-01" db="EMBL/GenBank/DDBJ databases">
        <title>Novel species of the genus Vogesella isolated from rivers.</title>
        <authorList>
            <person name="Lu H."/>
        </authorList>
    </citation>
    <scope>NUCLEOTIDE SEQUENCE [LARGE SCALE GENOMIC DNA]</scope>
    <source>
        <strain evidence="8 9">DC21W</strain>
    </source>
</reference>
<sequence>MNLRFPAPLQPGDTLALCAVSSGVPEVMHARLDASIAVLRAAGYQVVEGDTLRRQEKNASASAATRLAELNRFLYDPAIQAILPPWGGELGMQLLAGLDWPGLAALPPKWLCGFSDISTLAVPLTLRAGWATLHSPNVFDISHPDRQSEMQALWYSWQHGLPPRQQAFTHFWPFGDPGVAKSSRVRVAGAAQASISGRLIGGCLDTLSRLAATPYFDLQAWRGQPVLLYLENCELAPCELARALTAMRLTGIFDGLAGLILGRSSGPEAQQADELQYEEAVMQALGDLPCPLVLDADIGHVPPQWTLMNGAWATLHVQHGYATLEQHYHPATTAGDTP</sequence>
<keyword evidence="4" id="KW-0378">Hydrolase</keyword>
<keyword evidence="5" id="KW-0720">Serine protease</keyword>
<dbReference type="SUPFAM" id="SSF141986">
    <property type="entry name" value="LD-carboxypeptidase A C-terminal domain-like"/>
    <property type="match status" value="1"/>
</dbReference>
<evidence type="ECO:0000259" key="7">
    <source>
        <dbReference type="Pfam" id="PF17676"/>
    </source>
</evidence>
<dbReference type="RefSeq" id="WP_272750369.1">
    <property type="nucleotide sequence ID" value="NZ_JAQQLF010000001.1"/>
</dbReference>
<evidence type="ECO:0000313" key="9">
    <source>
        <dbReference type="Proteomes" id="UP001219956"/>
    </source>
</evidence>
<comment type="caution">
    <text evidence="8">The sequence shown here is derived from an EMBL/GenBank/DDBJ whole genome shotgun (WGS) entry which is preliminary data.</text>
</comment>
<dbReference type="InterPro" id="IPR040449">
    <property type="entry name" value="Peptidase_S66_N"/>
</dbReference>
<comment type="similarity">
    <text evidence="1">Belongs to the peptidase S66 family.</text>
</comment>
<evidence type="ECO:0000256" key="3">
    <source>
        <dbReference type="ARBA" id="ARBA00022670"/>
    </source>
</evidence>